<evidence type="ECO:0000256" key="1">
    <source>
        <dbReference type="ARBA" id="ARBA00006068"/>
    </source>
</evidence>
<evidence type="ECO:0000256" key="2">
    <source>
        <dbReference type="SAM" id="Phobius"/>
    </source>
</evidence>
<accession>A0A1F7J4M7</accession>
<feature type="transmembrane region" description="Helical" evidence="2">
    <location>
        <begin position="12"/>
        <end position="33"/>
    </location>
</feature>
<dbReference type="InterPro" id="IPR004474">
    <property type="entry name" value="LytR_CpsA_psr"/>
</dbReference>
<name>A0A1F7J4M7_9BACT</name>
<evidence type="ECO:0000259" key="3">
    <source>
        <dbReference type="Pfam" id="PF03816"/>
    </source>
</evidence>
<comment type="caution">
    <text evidence="4">The sequence shown here is derived from an EMBL/GenBank/DDBJ whole genome shotgun (WGS) entry which is preliminary data.</text>
</comment>
<feature type="domain" description="Cell envelope-related transcriptional attenuator" evidence="3">
    <location>
        <begin position="77"/>
        <end position="246"/>
    </location>
</feature>
<dbReference type="InterPro" id="IPR050922">
    <property type="entry name" value="LytR/CpsA/Psr_CW_biosynth"/>
</dbReference>
<proteinExistence type="inferred from homology"/>
<dbReference type="EMBL" id="MGAQ01000015">
    <property type="protein sequence ID" value="OGK50560.1"/>
    <property type="molecule type" value="Genomic_DNA"/>
</dbReference>
<evidence type="ECO:0000313" key="5">
    <source>
        <dbReference type="Proteomes" id="UP000178558"/>
    </source>
</evidence>
<organism evidence="4 5">
    <name type="scientific">Candidatus Roizmanbacteria bacterium RIFCSPLOWO2_01_FULL_40_42</name>
    <dbReference type="NCBI Taxonomy" id="1802066"/>
    <lineage>
        <taxon>Bacteria</taxon>
        <taxon>Candidatus Roizmaniibacteriota</taxon>
    </lineage>
</organism>
<dbReference type="PANTHER" id="PTHR33392:SF6">
    <property type="entry name" value="POLYISOPRENYL-TEICHOIC ACID--PEPTIDOGLYCAN TEICHOIC ACID TRANSFERASE TAGU"/>
    <property type="match status" value="1"/>
</dbReference>
<gene>
    <name evidence="4" type="ORF">A3B50_02140</name>
</gene>
<dbReference type="PANTHER" id="PTHR33392">
    <property type="entry name" value="POLYISOPRENYL-TEICHOIC ACID--PEPTIDOGLYCAN TEICHOIC ACID TRANSFERASE TAGU"/>
    <property type="match status" value="1"/>
</dbReference>
<comment type="similarity">
    <text evidence="1">Belongs to the LytR/CpsA/Psr (LCP) family.</text>
</comment>
<evidence type="ECO:0000313" key="4">
    <source>
        <dbReference type="EMBL" id="OGK50560.1"/>
    </source>
</evidence>
<dbReference type="Gene3D" id="3.40.630.190">
    <property type="entry name" value="LCP protein"/>
    <property type="match status" value="1"/>
</dbReference>
<keyword evidence="2" id="KW-0812">Transmembrane</keyword>
<dbReference type="Pfam" id="PF03816">
    <property type="entry name" value="LytR_cpsA_psr"/>
    <property type="match status" value="1"/>
</dbReference>
<dbReference type="NCBIfam" id="TIGR00350">
    <property type="entry name" value="lytR_cpsA_psr"/>
    <property type="match status" value="1"/>
</dbReference>
<dbReference type="AlphaFoldDB" id="A0A1F7J4M7"/>
<sequence length="348" mass="39011">MKGPVSSKKVKIWIIGIAILLFVLIFFGPYYLFLTRDLKISPFQTLFLSGGLRKVNDQVNVLILGIPGGNHDGPLLSDSMIVLNYDFNKRRAVTIGMPRDVWSATLQDRLNSAYAYGEAKKPGGGLTLAKAEVGAVVGMPIQYVVVMNFSEFKDIIDYFGGIDIEVKNSFTDKKFPLEGKESDECNGDAEYRCRYETVHFTQGKQHMDGNTALKFVRSRNAIGKEGSDFARSLRQQAVTEEMKGKIVKTAFTFNLGKIKEMYSILDKSVQRDISNQQAAALGKKLIFDGKFYEKNFGLPRELFTIPDGSDYEGKYVLIPAVSFQNVYDYTHCLLSKEDEVKCSSLVKN</sequence>
<reference evidence="4 5" key="1">
    <citation type="journal article" date="2016" name="Nat. Commun.">
        <title>Thousands of microbial genomes shed light on interconnected biogeochemical processes in an aquifer system.</title>
        <authorList>
            <person name="Anantharaman K."/>
            <person name="Brown C.T."/>
            <person name="Hug L.A."/>
            <person name="Sharon I."/>
            <person name="Castelle C.J."/>
            <person name="Probst A.J."/>
            <person name="Thomas B.C."/>
            <person name="Singh A."/>
            <person name="Wilkins M.J."/>
            <person name="Karaoz U."/>
            <person name="Brodie E.L."/>
            <person name="Williams K.H."/>
            <person name="Hubbard S.S."/>
            <person name="Banfield J.F."/>
        </authorList>
    </citation>
    <scope>NUCLEOTIDE SEQUENCE [LARGE SCALE GENOMIC DNA]</scope>
</reference>
<protein>
    <recommendedName>
        <fullName evidence="3">Cell envelope-related transcriptional attenuator domain-containing protein</fullName>
    </recommendedName>
</protein>
<dbReference type="Proteomes" id="UP000178558">
    <property type="component" value="Unassembled WGS sequence"/>
</dbReference>
<keyword evidence="2" id="KW-0472">Membrane</keyword>
<keyword evidence="2" id="KW-1133">Transmembrane helix</keyword>